<feature type="compositionally biased region" description="Basic and acidic residues" evidence="5">
    <location>
        <begin position="252"/>
        <end position="264"/>
    </location>
</feature>
<sequence length="592" mass="65380">MAQYQITLVSGIDGRTVEIPHGTTEIGRGWNGVTDAHLSRKQLVLHVDAARGTVEVTRLGPNVSRVIRQSAVSESEVLAKDAKTLLAHGDSLLLVGAKLPFKVSIVPIAKEKEKNEEKDNDLDTLAQIGFNIASASNSPAASLAINKRHYSTSFSTSSNLSPGLRFSHSPNSAAQFPRQEQDEQRWTDDEDDDNDSGKSTRANFTLRKQLSSTKVSSNASGKRPLLRADFSDESDDLMAFDSIYPRIHTVARDSDGDSDVKSDADSIVPIKRTTSSMNRGTASTKKIKKTPAKPPKKTVTRRSQKKVSKDDNSISSPSSTDNNSTNENNHESSESPSAKKRESRQSSKSVTSAAERKKLVESRRIKQIRQRQLNLASSSDAIRNGSDSEDYSETTSETKKATITTRRKTTFAHRRRRRRSVSAYGIFVRLERRNIKAQNPTLSSAEITALVKSTFNLLQDDDRDQFHRLAVEENNRNNDNNSEKEDDENDDNDAEGETNGGIKTINDDESKSSASIQSARVSLRQRQHSVKVESDQENETSESEEIVHIQNRKSVGSKVTVATVPLKQNIKKIKEEVEGKAEESGSESSALL</sequence>
<feature type="compositionally biased region" description="Polar residues" evidence="5">
    <location>
        <begin position="197"/>
        <end position="220"/>
    </location>
</feature>
<feature type="compositionally biased region" description="Basic and acidic residues" evidence="5">
    <location>
        <begin position="354"/>
        <end position="364"/>
    </location>
</feature>
<keyword evidence="4" id="KW-0238">DNA-binding</keyword>
<keyword evidence="2" id="KW-0378">Hydrolase</keyword>
<dbReference type="Pfam" id="PF00505">
    <property type="entry name" value="HMG_box"/>
    <property type="match status" value="1"/>
</dbReference>
<evidence type="ECO:0000313" key="8">
    <source>
        <dbReference type="Proteomes" id="UP001211907"/>
    </source>
</evidence>
<dbReference type="Proteomes" id="UP001211907">
    <property type="component" value="Unassembled WGS sequence"/>
</dbReference>
<name>A0AAD5XBB0_9FUNG</name>
<keyword evidence="3 4" id="KW-0539">Nucleus</keyword>
<dbReference type="InterPro" id="IPR008984">
    <property type="entry name" value="SMAD_FHA_dom_sf"/>
</dbReference>
<dbReference type="InterPro" id="IPR009071">
    <property type="entry name" value="HMG_box_dom"/>
</dbReference>
<dbReference type="Gene3D" id="1.10.30.10">
    <property type="entry name" value="High mobility group box domain"/>
    <property type="match status" value="1"/>
</dbReference>
<dbReference type="InterPro" id="IPR036910">
    <property type="entry name" value="HMG_box_dom_sf"/>
</dbReference>
<feature type="DNA-binding region" description="HMG box" evidence="4">
    <location>
        <begin position="417"/>
        <end position="485"/>
    </location>
</feature>
<feature type="compositionally biased region" description="Acidic residues" evidence="5">
    <location>
        <begin position="535"/>
        <end position="544"/>
    </location>
</feature>
<feature type="region of interest" description="Disordered" evidence="5">
    <location>
        <begin position="252"/>
        <end position="408"/>
    </location>
</feature>
<dbReference type="SUPFAM" id="SSF49879">
    <property type="entry name" value="SMAD/FHA domain"/>
    <property type="match status" value="1"/>
</dbReference>
<dbReference type="GO" id="GO:0005634">
    <property type="term" value="C:nucleus"/>
    <property type="evidence" value="ECO:0007669"/>
    <property type="project" value="UniProtKB-SubCell"/>
</dbReference>
<organism evidence="7 8">
    <name type="scientific">Physocladia obscura</name>
    <dbReference type="NCBI Taxonomy" id="109957"/>
    <lineage>
        <taxon>Eukaryota</taxon>
        <taxon>Fungi</taxon>
        <taxon>Fungi incertae sedis</taxon>
        <taxon>Chytridiomycota</taxon>
        <taxon>Chytridiomycota incertae sedis</taxon>
        <taxon>Chytridiomycetes</taxon>
        <taxon>Chytridiales</taxon>
        <taxon>Chytriomycetaceae</taxon>
        <taxon>Physocladia</taxon>
    </lineage>
</organism>
<accession>A0AAD5XBB0</accession>
<feature type="compositionally biased region" description="Low complexity" evidence="5">
    <location>
        <begin position="313"/>
        <end position="327"/>
    </location>
</feature>
<dbReference type="InterPro" id="IPR041388">
    <property type="entry name" value="FHA_2"/>
</dbReference>
<evidence type="ECO:0000259" key="6">
    <source>
        <dbReference type="PROSITE" id="PS50118"/>
    </source>
</evidence>
<dbReference type="SMART" id="SM00398">
    <property type="entry name" value="HMG"/>
    <property type="match status" value="1"/>
</dbReference>
<dbReference type="Pfam" id="PF17913">
    <property type="entry name" value="FHA_2"/>
    <property type="match status" value="1"/>
</dbReference>
<gene>
    <name evidence="7" type="ORF">HK100_007160</name>
</gene>
<protein>
    <recommendedName>
        <fullName evidence="6">HMG box domain-containing protein</fullName>
    </recommendedName>
</protein>
<feature type="region of interest" description="Disordered" evidence="5">
    <location>
        <begin position="157"/>
        <end position="222"/>
    </location>
</feature>
<dbReference type="Gene3D" id="2.60.200.20">
    <property type="match status" value="1"/>
</dbReference>
<dbReference type="CDD" id="cd00084">
    <property type="entry name" value="HMG-box_SF"/>
    <property type="match status" value="1"/>
</dbReference>
<feature type="compositionally biased region" description="Polar residues" evidence="5">
    <location>
        <begin position="272"/>
        <end position="283"/>
    </location>
</feature>
<evidence type="ECO:0000256" key="4">
    <source>
        <dbReference type="PROSITE-ProRule" id="PRU00267"/>
    </source>
</evidence>
<dbReference type="CDD" id="cd22671">
    <property type="entry name" value="FHA_APTX-like"/>
    <property type="match status" value="1"/>
</dbReference>
<feature type="region of interest" description="Disordered" evidence="5">
    <location>
        <begin position="471"/>
        <end position="547"/>
    </location>
</feature>
<evidence type="ECO:0000256" key="2">
    <source>
        <dbReference type="ARBA" id="ARBA00022801"/>
    </source>
</evidence>
<dbReference type="GO" id="GO:0016787">
    <property type="term" value="F:hydrolase activity"/>
    <property type="evidence" value="ECO:0007669"/>
    <property type="project" value="UniProtKB-KW"/>
</dbReference>
<evidence type="ECO:0000256" key="5">
    <source>
        <dbReference type="SAM" id="MobiDB-lite"/>
    </source>
</evidence>
<feature type="compositionally biased region" description="Acidic residues" evidence="5">
    <location>
        <begin position="484"/>
        <end position="496"/>
    </location>
</feature>
<dbReference type="EMBL" id="JADGJH010003360">
    <property type="protein sequence ID" value="KAJ3091525.1"/>
    <property type="molecule type" value="Genomic_DNA"/>
</dbReference>
<dbReference type="AlphaFoldDB" id="A0AAD5XBB0"/>
<proteinExistence type="predicted"/>
<dbReference type="PROSITE" id="PS50118">
    <property type="entry name" value="HMG_BOX_2"/>
    <property type="match status" value="1"/>
</dbReference>
<feature type="compositionally biased region" description="Basic residues" evidence="5">
    <location>
        <begin position="285"/>
        <end position="306"/>
    </location>
</feature>
<dbReference type="SUPFAM" id="SSF47095">
    <property type="entry name" value="HMG-box"/>
    <property type="match status" value="1"/>
</dbReference>
<evidence type="ECO:0000256" key="1">
    <source>
        <dbReference type="ARBA" id="ARBA00004123"/>
    </source>
</evidence>
<evidence type="ECO:0000313" key="7">
    <source>
        <dbReference type="EMBL" id="KAJ3091525.1"/>
    </source>
</evidence>
<reference evidence="7" key="1">
    <citation type="submission" date="2020-05" db="EMBL/GenBank/DDBJ databases">
        <title>Phylogenomic resolution of chytrid fungi.</title>
        <authorList>
            <person name="Stajich J.E."/>
            <person name="Amses K."/>
            <person name="Simmons R."/>
            <person name="Seto K."/>
            <person name="Myers J."/>
            <person name="Bonds A."/>
            <person name="Quandt C.A."/>
            <person name="Barry K."/>
            <person name="Liu P."/>
            <person name="Grigoriev I."/>
            <person name="Longcore J.E."/>
            <person name="James T.Y."/>
        </authorList>
    </citation>
    <scope>NUCLEOTIDE SEQUENCE</scope>
    <source>
        <strain evidence="7">JEL0513</strain>
    </source>
</reference>
<feature type="domain" description="HMG box" evidence="6">
    <location>
        <begin position="417"/>
        <end position="485"/>
    </location>
</feature>
<feature type="compositionally biased region" description="Polar residues" evidence="5">
    <location>
        <begin position="370"/>
        <end position="381"/>
    </location>
</feature>
<evidence type="ECO:0000256" key="3">
    <source>
        <dbReference type="ARBA" id="ARBA00023242"/>
    </source>
</evidence>
<keyword evidence="8" id="KW-1185">Reference proteome</keyword>
<feature type="compositionally biased region" description="Basic and acidic residues" evidence="5">
    <location>
        <begin position="328"/>
        <end position="345"/>
    </location>
</feature>
<comment type="caution">
    <text evidence="7">The sequence shown here is derived from an EMBL/GenBank/DDBJ whole genome shotgun (WGS) entry which is preliminary data.</text>
</comment>
<comment type="subcellular location">
    <subcellularLocation>
        <location evidence="1">Nucleus</location>
    </subcellularLocation>
</comment>
<dbReference type="GO" id="GO:0003677">
    <property type="term" value="F:DNA binding"/>
    <property type="evidence" value="ECO:0007669"/>
    <property type="project" value="UniProtKB-UniRule"/>
</dbReference>